<dbReference type="OrthoDB" id="9770030at2"/>
<feature type="region of interest" description="Disordered" evidence="3">
    <location>
        <begin position="280"/>
        <end position="311"/>
    </location>
</feature>
<dbReference type="CDD" id="cd01448">
    <property type="entry name" value="TST_Repeat_1"/>
    <property type="match status" value="1"/>
</dbReference>
<keyword evidence="6" id="KW-1185">Reference proteome</keyword>
<dbReference type="GO" id="GO:0004792">
    <property type="term" value="F:thiosulfate-cyanide sulfurtransferase activity"/>
    <property type="evidence" value="ECO:0007669"/>
    <property type="project" value="TreeGrafter"/>
</dbReference>
<reference evidence="5 6" key="1">
    <citation type="submission" date="2016-02" db="EMBL/GenBank/DDBJ databases">
        <title>Complete genome of Sinomonas atrocyanea KCTC 3377.</title>
        <authorList>
            <person name="Kim K.M."/>
        </authorList>
    </citation>
    <scope>NUCLEOTIDE SEQUENCE [LARGE SCALE GENOMIC DNA]</scope>
    <source>
        <strain evidence="5 6">KCTC 3377</strain>
    </source>
</reference>
<feature type="domain" description="Rhodanese" evidence="4">
    <location>
        <begin position="178"/>
        <end position="289"/>
    </location>
</feature>
<dbReference type="PANTHER" id="PTHR11364">
    <property type="entry name" value="THIOSULFATE SULFERTANSFERASE"/>
    <property type="match status" value="1"/>
</dbReference>
<keyword evidence="1 5" id="KW-0808">Transferase</keyword>
<sequence length="311" mass="31542">MNGEQVLITAAELAERLARGERPVLLDVRWSLGGPNGRQEYAAGHLPGAVFADLENELAVPVAPGSAEEAAGGRHPLPSRAAFEEAARSWGIDDGDAVVVYDATSGQAAARAWWMLRDAGLESVRVLDGGLGAWTAAGLPLEQGAGVPERGNVTLGEGRLPRIGADEAAAFAQPRPGAPAGGVLLDARAAERYRGEVEPVDPRAGHIPGALSAPTADNLAADGTFLPPAALRERFAALGADGRRPVAVYCGSGVTAAHDILALAVAGIDAALYPGSFSQWSRDPSRPVAVGAEPSAAGAGRAGGPENSPGA</sequence>
<dbReference type="SMART" id="SM00450">
    <property type="entry name" value="RHOD"/>
    <property type="match status" value="2"/>
</dbReference>
<dbReference type="Gene3D" id="3.40.250.10">
    <property type="entry name" value="Rhodanese-like domain"/>
    <property type="match status" value="2"/>
</dbReference>
<dbReference type="Proteomes" id="UP000070134">
    <property type="component" value="Chromosome"/>
</dbReference>
<dbReference type="STRING" id="37927.SA2016_2558"/>
<dbReference type="InterPro" id="IPR045078">
    <property type="entry name" value="TST/MPST-like"/>
</dbReference>
<gene>
    <name evidence="5" type="ORF">SA2016_2558</name>
</gene>
<dbReference type="RefSeq" id="WP_066498615.1">
    <property type="nucleotide sequence ID" value="NZ_BJMO01000056.1"/>
</dbReference>
<evidence type="ECO:0000256" key="2">
    <source>
        <dbReference type="ARBA" id="ARBA00022737"/>
    </source>
</evidence>
<organism evidence="5 6">
    <name type="scientific">Sinomonas atrocyanea</name>
    <dbReference type="NCBI Taxonomy" id="37927"/>
    <lineage>
        <taxon>Bacteria</taxon>
        <taxon>Bacillati</taxon>
        <taxon>Actinomycetota</taxon>
        <taxon>Actinomycetes</taxon>
        <taxon>Micrococcales</taxon>
        <taxon>Micrococcaceae</taxon>
        <taxon>Sinomonas</taxon>
    </lineage>
</organism>
<evidence type="ECO:0000259" key="4">
    <source>
        <dbReference type="PROSITE" id="PS50206"/>
    </source>
</evidence>
<evidence type="ECO:0000256" key="1">
    <source>
        <dbReference type="ARBA" id="ARBA00022679"/>
    </source>
</evidence>
<dbReference type="AlphaFoldDB" id="A0A127A3L1"/>
<keyword evidence="2" id="KW-0677">Repeat</keyword>
<feature type="domain" description="Rhodanese" evidence="4">
    <location>
        <begin position="19"/>
        <end position="143"/>
    </location>
</feature>
<accession>A0A127A3L1</accession>
<dbReference type="SUPFAM" id="SSF52821">
    <property type="entry name" value="Rhodanese/Cell cycle control phosphatase"/>
    <property type="match status" value="2"/>
</dbReference>
<dbReference type="EMBL" id="CP014518">
    <property type="protein sequence ID" value="AMM33225.1"/>
    <property type="molecule type" value="Genomic_DNA"/>
</dbReference>
<name>A0A127A3L1_9MICC</name>
<dbReference type="KEGG" id="satk:SA2016_2558"/>
<proteinExistence type="predicted"/>
<dbReference type="InterPro" id="IPR036873">
    <property type="entry name" value="Rhodanese-like_dom_sf"/>
</dbReference>
<dbReference type="Pfam" id="PF00581">
    <property type="entry name" value="Rhodanese"/>
    <property type="match status" value="2"/>
</dbReference>
<dbReference type="PANTHER" id="PTHR11364:SF27">
    <property type="entry name" value="SULFURTRANSFERASE"/>
    <property type="match status" value="1"/>
</dbReference>
<dbReference type="PROSITE" id="PS50206">
    <property type="entry name" value="RHODANESE_3"/>
    <property type="match status" value="2"/>
</dbReference>
<dbReference type="PATRIC" id="fig|37927.3.peg.2633"/>
<dbReference type="InterPro" id="IPR001763">
    <property type="entry name" value="Rhodanese-like_dom"/>
</dbReference>
<evidence type="ECO:0000256" key="3">
    <source>
        <dbReference type="SAM" id="MobiDB-lite"/>
    </source>
</evidence>
<dbReference type="CDD" id="cd01449">
    <property type="entry name" value="TST_Repeat_2"/>
    <property type="match status" value="1"/>
</dbReference>
<protein>
    <submittedName>
        <fullName evidence="5">Thiosulfate sulfurtransferase</fullName>
    </submittedName>
</protein>
<evidence type="ECO:0000313" key="5">
    <source>
        <dbReference type="EMBL" id="AMM33225.1"/>
    </source>
</evidence>
<evidence type="ECO:0000313" key="6">
    <source>
        <dbReference type="Proteomes" id="UP000070134"/>
    </source>
</evidence>